<feature type="transmembrane region" description="Helical" evidence="2">
    <location>
        <begin position="423"/>
        <end position="445"/>
    </location>
</feature>
<feature type="domain" description="Predicted membrane protein YciQ-like C-terminal" evidence="4">
    <location>
        <begin position="305"/>
        <end position="533"/>
    </location>
</feature>
<evidence type="ECO:0000256" key="1">
    <source>
        <dbReference type="SAM" id="MobiDB-lite"/>
    </source>
</evidence>
<dbReference type="InterPro" id="IPR018702">
    <property type="entry name" value="DUF2207"/>
</dbReference>
<evidence type="ECO:0000259" key="3">
    <source>
        <dbReference type="Pfam" id="PF09972"/>
    </source>
</evidence>
<feature type="region of interest" description="Disordered" evidence="1">
    <location>
        <begin position="567"/>
        <end position="603"/>
    </location>
</feature>
<dbReference type="RefSeq" id="WP_285579193.1">
    <property type="nucleotide sequence ID" value="NZ_BSTK01000012.1"/>
</dbReference>
<accession>A0A9W6S8Q0</accession>
<dbReference type="Proteomes" id="UP001165074">
    <property type="component" value="Unassembled WGS sequence"/>
</dbReference>
<evidence type="ECO:0000313" key="6">
    <source>
        <dbReference type="Proteomes" id="UP001165074"/>
    </source>
</evidence>
<evidence type="ECO:0000256" key="2">
    <source>
        <dbReference type="SAM" id="Phobius"/>
    </source>
</evidence>
<dbReference type="InterPro" id="IPR048389">
    <property type="entry name" value="YciQ-like_C"/>
</dbReference>
<proteinExistence type="predicted"/>
<dbReference type="Pfam" id="PF20990">
    <property type="entry name" value="DUF2207_C"/>
    <property type="match status" value="1"/>
</dbReference>
<sequence>MSGGRTAGEVRRRRRRRVVWAVVAALVVGGVAALITLLGQNERVARMWAEAELSADGGARVTEVIDYDFGGANRRHGIFRDVPGIPEDAKVSVTMDGRPVPYDVDPDWGDHGETRILIGDADHLISGHHRYRIQYPLEGVAPGGKLAWNAVGTGWQVPLGHIEIQVTGPFAFGDVRCVSGRSGSRNPCRAGRPQPGHLTLGLAALKAGQGATLYATSAGGLAAAPPSPAEPSGPVVLVDRPGALWVGLYAAGVALAAGLPVGWALRRAGRERIAADALPGAGRAGKVRRVDVTRLAALATEASSPPEELTPAQGGLLLDELVQPRHQVAWLLSAAIDGYLVLDDDNDASPTLTRPSREEVPREDRAVREVLDQAFAGRDSLSLGGYHDPYFTAAWNKIAEQLREWRVGSGLWETSRDRAPQRLMIGGLVGVLAGLITVGVAGAAAGGAHGYWPVLLPIGAAVAGASVALFSGADETLVRTPRGSKLWLEVESFRRYLAGAGAEHVEKAAEAGALDQYTAWAVALGVADRWSEAAEKSTVPPPSGHRRARASLSRPLLAMSVLSAVSSTVKPPSSGSGSGSGSSSGGGGSSVGGGAGGGGGGSW</sequence>
<keyword evidence="2" id="KW-0812">Transmembrane</keyword>
<comment type="caution">
    <text evidence="5">The sequence shown here is derived from an EMBL/GenBank/DDBJ whole genome shotgun (WGS) entry which is preliminary data.</text>
</comment>
<feature type="transmembrane region" description="Helical" evidence="2">
    <location>
        <begin position="242"/>
        <end position="265"/>
    </location>
</feature>
<evidence type="ECO:0000313" key="5">
    <source>
        <dbReference type="EMBL" id="GLY89133.1"/>
    </source>
</evidence>
<keyword evidence="6" id="KW-1185">Reference proteome</keyword>
<keyword evidence="2" id="KW-0472">Membrane</keyword>
<feature type="domain" description="DUF2207" evidence="3">
    <location>
        <begin position="44"/>
        <end position="215"/>
    </location>
</feature>
<name>A0A9W6S8Q0_9ACTN</name>
<protein>
    <recommendedName>
        <fullName evidence="7">DUF2207 domain-containing protein</fullName>
    </recommendedName>
</protein>
<dbReference type="Pfam" id="PF09972">
    <property type="entry name" value="DUF2207"/>
    <property type="match status" value="1"/>
</dbReference>
<evidence type="ECO:0008006" key="7">
    <source>
        <dbReference type="Google" id="ProtNLM"/>
    </source>
</evidence>
<feature type="compositionally biased region" description="Gly residues" evidence="1">
    <location>
        <begin position="576"/>
        <end position="603"/>
    </location>
</feature>
<dbReference type="EMBL" id="BSTK01000012">
    <property type="protein sequence ID" value="GLY89133.1"/>
    <property type="molecule type" value="Genomic_DNA"/>
</dbReference>
<reference evidence="5" key="1">
    <citation type="submission" date="2023-03" db="EMBL/GenBank/DDBJ databases">
        <title>Actinoallomurus iriomotensis NBRC 103684.</title>
        <authorList>
            <person name="Ichikawa N."/>
            <person name="Sato H."/>
            <person name="Tonouchi N."/>
        </authorList>
    </citation>
    <scope>NUCLEOTIDE SEQUENCE</scope>
    <source>
        <strain evidence="5">NBRC 103684</strain>
    </source>
</reference>
<feature type="transmembrane region" description="Helical" evidence="2">
    <location>
        <begin position="451"/>
        <end position="472"/>
    </location>
</feature>
<organism evidence="5 6">
    <name type="scientific">Actinoallomurus iriomotensis</name>
    <dbReference type="NCBI Taxonomy" id="478107"/>
    <lineage>
        <taxon>Bacteria</taxon>
        <taxon>Bacillati</taxon>
        <taxon>Actinomycetota</taxon>
        <taxon>Actinomycetes</taxon>
        <taxon>Streptosporangiales</taxon>
        <taxon>Thermomonosporaceae</taxon>
        <taxon>Actinoallomurus</taxon>
    </lineage>
</organism>
<dbReference type="AlphaFoldDB" id="A0A9W6S8Q0"/>
<feature type="transmembrane region" description="Helical" evidence="2">
    <location>
        <begin position="18"/>
        <end position="38"/>
    </location>
</feature>
<gene>
    <name evidence="5" type="ORF">Airi02_070620</name>
</gene>
<keyword evidence="2" id="KW-1133">Transmembrane helix</keyword>
<evidence type="ECO:0000259" key="4">
    <source>
        <dbReference type="Pfam" id="PF20990"/>
    </source>
</evidence>